<comment type="caution">
    <text evidence="2">The sequence shown here is derived from an EMBL/GenBank/DDBJ whole genome shotgun (WGS) entry which is preliminary data.</text>
</comment>
<reference evidence="2 3" key="1">
    <citation type="submission" date="2019-02" db="EMBL/GenBank/DDBJ databases">
        <title>Sequencing the genomes of 1000 actinobacteria strains.</title>
        <authorList>
            <person name="Klenk H.-P."/>
        </authorList>
    </citation>
    <scope>NUCLEOTIDE SEQUENCE [LARGE SCALE GENOMIC DNA]</scope>
    <source>
        <strain evidence="2 3">DSM 45779</strain>
    </source>
</reference>
<feature type="domain" description="N-acetyltransferase" evidence="1">
    <location>
        <begin position="52"/>
        <end position="222"/>
    </location>
</feature>
<proteinExistence type="predicted"/>
<keyword evidence="3" id="KW-1185">Reference proteome</keyword>
<dbReference type="Proteomes" id="UP000291591">
    <property type="component" value="Unassembled WGS sequence"/>
</dbReference>
<organism evidence="2 3">
    <name type="scientific">Pseudonocardia sediminis</name>
    <dbReference type="NCBI Taxonomy" id="1397368"/>
    <lineage>
        <taxon>Bacteria</taxon>
        <taxon>Bacillati</taxon>
        <taxon>Actinomycetota</taxon>
        <taxon>Actinomycetes</taxon>
        <taxon>Pseudonocardiales</taxon>
        <taxon>Pseudonocardiaceae</taxon>
        <taxon>Pseudonocardia</taxon>
    </lineage>
</organism>
<evidence type="ECO:0000313" key="2">
    <source>
        <dbReference type="EMBL" id="RZT85637.1"/>
    </source>
</evidence>
<dbReference type="Gene3D" id="3.40.630.30">
    <property type="match status" value="1"/>
</dbReference>
<protein>
    <submittedName>
        <fullName evidence="2">Acetyltransferase (GNAT) family protein</fullName>
    </submittedName>
</protein>
<dbReference type="Pfam" id="PF00583">
    <property type="entry name" value="Acetyltransf_1"/>
    <property type="match status" value="1"/>
</dbReference>
<dbReference type="AlphaFoldDB" id="A0A4Q7UUK8"/>
<dbReference type="EMBL" id="SHKL01000001">
    <property type="protein sequence ID" value="RZT85637.1"/>
    <property type="molecule type" value="Genomic_DNA"/>
</dbReference>
<gene>
    <name evidence="2" type="ORF">EV383_2513</name>
</gene>
<dbReference type="PROSITE" id="PS51186">
    <property type="entry name" value="GNAT"/>
    <property type="match status" value="1"/>
</dbReference>
<accession>A0A4Q7UUK8</accession>
<sequence>MFIRTAVSGDLEATAALQIVDLPMGLFPSLGRGFVARWHRTFLDSAHAVALVGVRRHEGDLDEVLGFLVGTTDRGAFRREVLTRHRFGLVLRGVTALVVRPRVLAGFLRTRLLPYMRRLGSPDVSTHSGDAGRPGTVGDLTAIAVSVSARRGGTGRRLAEIYLARCAAAGADRVELVTTAESTGAHEFYSKTGWTALEVGRTRDGLRVQRFGRHPGSPEGVT</sequence>
<dbReference type="InterPro" id="IPR016181">
    <property type="entry name" value="Acyl_CoA_acyltransferase"/>
</dbReference>
<evidence type="ECO:0000313" key="3">
    <source>
        <dbReference type="Proteomes" id="UP000291591"/>
    </source>
</evidence>
<evidence type="ECO:0000259" key="1">
    <source>
        <dbReference type="PROSITE" id="PS51186"/>
    </source>
</evidence>
<keyword evidence="2" id="KW-0808">Transferase</keyword>
<dbReference type="InterPro" id="IPR000182">
    <property type="entry name" value="GNAT_dom"/>
</dbReference>
<dbReference type="GO" id="GO:0016747">
    <property type="term" value="F:acyltransferase activity, transferring groups other than amino-acyl groups"/>
    <property type="evidence" value="ECO:0007669"/>
    <property type="project" value="InterPro"/>
</dbReference>
<dbReference type="RefSeq" id="WP_165438326.1">
    <property type="nucleotide sequence ID" value="NZ_SHKL01000001.1"/>
</dbReference>
<name>A0A4Q7UUK8_PSEST</name>
<dbReference type="SUPFAM" id="SSF55729">
    <property type="entry name" value="Acyl-CoA N-acyltransferases (Nat)"/>
    <property type="match status" value="1"/>
</dbReference>